<evidence type="ECO:0000313" key="3">
    <source>
        <dbReference type="EMBL" id="GIG85164.1"/>
    </source>
</evidence>
<feature type="signal peptide" evidence="2">
    <location>
        <begin position="1"/>
        <end position="23"/>
    </location>
</feature>
<protein>
    <submittedName>
        <fullName evidence="3">Uncharacterized protein</fullName>
    </submittedName>
</protein>
<feature type="region of interest" description="Disordered" evidence="1">
    <location>
        <begin position="55"/>
        <end position="95"/>
    </location>
</feature>
<feature type="compositionally biased region" description="Low complexity" evidence="1">
    <location>
        <begin position="60"/>
        <end position="91"/>
    </location>
</feature>
<reference evidence="3 4" key="1">
    <citation type="submission" date="2021-01" db="EMBL/GenBank/DDBJ databases">
        <title>Whole genome shotgun sequence of Plantactinospora endophytica NBRC 110450.</title>
        <authorList>
            <person name="Komaki H."/>
            <person name="Tamura T."/>
        </authorList>
    </citation>
    <scope>NUCLEOTIDE SEQUENCE [LARGE SCALE GENOMIC DNA]</scope>
    <source>
        <strain evidence="3 4">NBRC 110450</strain>
    </source>
</reference>
<evidence type="ECO:0000256" key="1">
    <source>
        <dbReference type="SAM" id="MobiDB-lite"/>
    </source>
</evidence>
<proteinExistence type="predicted"/>
<evidence type="ECO:0000313" key="4">
    <source>
        <dbReference type="Proteomes" id="UP000646749"/>
    </source>
</evidence>
<keyword evidence="4" id="KW-1185">Reference proteome</keyword>
<keyword evidence="2" id="KW-0732">Signal</keyword>
<gene>
    <name evidence="3" type="ORF">Pen02_01000</name>
</gene>
<feature type="chain" id="PRO_5046536959" evidence="2">
    <location>
        <begin position="24"/>
        <end position="189"/>
    </location>
</feature>
<organism evidence="3 4">
    <name type="scientific">Plantactinospora endophytica</name>
    <dbReference type="NCBI Taxonomy" id="673535"/>
    <lineage>
        <taxon>Bacteria</taxon>
        <taxon>Bacillati</taxon>
        <taxon>Actinomycetota</taxon>
        <taxon>Actinomycetes</taxon>
        <taxon>Micromonosporales</taxon>
        <taxon>Micromonosporaceae</taxon>
        <taxon>Plantactinospora</taxon>
    </lineage>
</organism>
<comment type="caution">
    <text evidence="3">The sequence shown here is derived from an EMBL/GenBank/DDBJ whole genome shotgun (WGS) entry which is preliminary data.</text>
</comment>
<evidence type="ECO:0000256" key="2">
    <source>
        <dbReference type="SAM" id="SignalP"/>
    </source>
</evidence>
<name>A0ABQ4DRT8_9ACTN</name>
<dbReference type="Proteomes" id="UP000646749">
    <property type="component" value="Unassembled WGS sequence"/>
</dbReference>
<sequence length="189" mass="19971">MRILRTALLLPLALTVLTGCTPADEPLAALAIRDGEPTVLLVGCDSGPASIHVREDSTMASASPRPTRSATTATPGGPSAGPSGASTTGSPQWSLHTDRAQPVNEIPLLDADPPAGWIVDESTLGRIEPGIWYGISAYGRRDAHPVRFDTDAFAKLDGEHVLAPVSHRKQEIMTRAEFERDAKEACPSS</sequence>
<dbReference type="EMBL" id="BONW01000001">
    <property type="protein sequence ID" value="GIG85164.1"/>
    <property type="molecule type" value="Genomic_DNA"/>
</dbReference>
<dbReference type="RefSeq" id="WP_203863874.1">
    <property type="nucleotide sequence ID" value="NZ_BONW01000001.1"/>
</dbReference>
<dbReference type="PROSITE" id="PS51257">
    <property type="entry name" value="PROKAR_LIPOPROTEIN"/>
    <property type="match status" value="1"/>
</dbReference>
<accession>A0ABQ4DRT8</accession>